<protein>
    <submittedName>
        <fullName evidence="2">Uncharacterized protein</fullName>
    </submittedName>
</protein>
<dbReference type="Proteomes" id="UP000092177">
    <property type="component" value="Chromosome 4"/>
</dbReference>
<accession>A0A1B7YFY6</accession>
<comment type="caution">
    <text evidence="2">The sequence shown here is derived from an EMBL/GenBank/DDBJ whole genome shotgun (WGS) entry which is preliminary data.</text>
</comment>
<dbReference type="VEuPathDB" id="FungiDB:CH63R_06552"/>
<dbReference type="GeneID" id="28865634"/>
<dbReference type="EMBL" id="LTAN01000004">
    <property type="protein sequence ID" value="OBR10860.1"/>
    <property type="molecule type" value="Genomic_DNA"/>
</dbReference>
<name>A0A1B7YFY6_COLHI</name>
<reference evidence="3" key="1">
    <citation type="journal article" date="2017" name="BMC Genomics">
        <title>Gapless genome assembly of Colletotrichum higginsianum reveals chromosome structure and association of transposable elements with secondary metabolite gene clusters.</title>
        <authorList>
            <person name="Dallery J.-F."/>
            <person name="Lapalu N."/>
            <person name="Zampounis A."/>
            <person name="Pigne S."/>
            <person name="Luyten I."/>
            <person name="Amselem J."/>
            <person name="Wittenberg A.H.J."/>
            <person name="Zhou S."/>
            <person name="de Queiroz M.V."/>
            <person name="Robin G.P."/>
            <person name="Auger A."/>
            <person name="Hainaut M."/>
            <person name="Henrissat B."/>
            <person name="Kim K.-T."/>
            <person name="Lee Y.-H."/>
            <person name="Lespinet O."/>
            <person name="Schwartz D.C."/>
            <person name="Thon M.R."/>
            <person name="O'Connell R.J."/>
        </authorList>
    </citation>
    <scope>NUCLEOTIDE SEQUENCE [LARGE SCALE GENOMIC DNA]</scope>
    <source>
        <strain evidence="3">IMI 349063</strain>
    </source>
</reference>
<dbReference type="KEGG" id="chig:CH63R_06552"/>
<dbReference type="RefSeq" id="XP_018159377.1">
    <property type="nucleotide sequence ID" value="XM_018301527.1"/>
</dbReference>
<evidence type="ECO:0000256" key="1">
    <source>
        <dbReference type="SAM" id="MobiDB-lite"/>
    </source>
</evidence>
<feature type="compositionally biased region" description="Basic residues" evidence="1">
    <location>
        <begin position="101"/>
        <end position="113"/>
    </location>
</feature>
<gene>
    <name evidence="2" type="ORF">CH63R_06552</name>
</gene>
<evidence type="ECO:0000313" key="2">
    <source>
        <dbReference type="EMBL" id="OBR10860.1"/>
    </source>
</evidence>
<sequence>MVAPSKAPKDTRANPKIPRRKNEQSALDCGSATEMGIKGYVLSLLPIDMTGHTLQCSETWAPTNNETTIPTKTRRRIDTKQRHGRPGSGDTPSEPRLSGRQCHRGPRQGPVRRKYMLDGGPWTAKLCMEMSDGT</sequence>
<feature type="compositionally biased region" description="Polar residues" evidence="1">
    <location>
        <begin position="60"/>
        <end position="71"/>
    </location>
</feature>
<feature type="region of interest" description="Disordered" evidence="1">
    <location>
        <begin position="60"/>
        <end position="113"/>
    </location>
</feature>
<evidence type="ECO:0000313" key="3">
    <source>
        <dbReference type="Proteomes" id="UP000092177"/>
    </source>
</evidence>
<keyword evidence="3" id="KW-1185">Reference proteome</keyword>
<organism evidence="2 3">
    <name type="scientific">Colletotrichum higginsianum (strain IMI 349063)</name>
    <name type="common">Crucifer anthracnose fungus</name>
    <dbReference type="NCBI Taxonomy" id="759273"/>
    <lineage>
        <taxon>Eukaryota</taxon>
        <taxon>Fungi</taxon>
        <taxon>Dikarya</taxon>
        <taxon>Ascomycota</taxon>
        <taxon>Pezizomycotina</taxon>
        <taxon>Sordariomycetes</taxon>
        <taxon>Hypocreomycetidae</taxon>
        <taxon>Glomerellales</taxon>
        <taxon>Glomerellaceae</taxon>
        <taxon>Colletotrichum</taxon>
        <taxon>Colletotrichum destructivum species complex</taxon>
    </lineage>
</organism>
<dbReference type="AlphaFoldDB" id="A0A1B7YFY6"/>
<proteinExistence type="predicted"/>
<feature type="region of interest" description="Disordered" evidence="1">
    <location>
        <begin position="1"/>
        <end position="30"/>
    </location>
</feature>